<sequence length="268" mass="30992">MQKDFIRIILTVLVFITIAGCKTTKKTVMPEKQTEAQLLLTEIRKAEPKFTNIEFKRMNIGISLNEKTRYNSVATCKIIPDSVIHISVQPFFGVEMFIARLTPEQILVIDKIKGIYYQSDYSIFEQQFGIAINYLTFESLFTNKLFFINKTNHIDPVLMNATEKSGSKMLSYQHATLNQHFFLNENYRIREMAVNSNSGNEQFMAFYSDFTQNGNLTFPYGIRFQLKNKTELYSLNMSISRFAVDENITIPALNLSQYRQGNISSLIK</sequence>
<evidence type="ECO:0008006" key="2">
    <source>
        <dbReference type="Google" id="ProtNLM"/>
    </source>
</evidence>
<evidence type="ECO:0000313" key="1">
    <source>
        <dbReference type="EMBL" id="MPL88858.1"/>
    </source>
</evidence>
<gene>
    <name evidence="1" type="ORF">SDC9_34887</name>
</gene>
<name>A0A644VC00_9ZZZZ</name>
<reference evidence="1" key="1">
    <citation type="submission" date="2019-08" db="EMBL/GenBank/DDBJ databases">
        <authorList>
            <person name="Kucharzyk K."/>
            <person name="Murdoch R.W."/>
            <person name="Higgins S."/>
            <person name="Loffler F."/>
        </authorList>
    </citation>
    <scope>NUCLEOTIDE SEQUENCE</scope>
</reference>
<protein>
    <recommendedName>
        <fullName evidence="2">DUF4292 domain-containing protein</fullName>
    </recommendedName>
</protein>
<dbReference type="InterPro" id="IPR025634">
    <property type="entry name" value="DUF4292"/>
</dbReference>
<accession>A0A644VC00</accession>
<dbReference type="AlphaFoldDB" id="A0A644VC00"/>
<dbReference type="EMBL" id="VSSQ01000266">
    <property type="protein sequence ID" value="MPL88858.1"/>
    <property type="molecule type" value="Genomic_DNA"/>
</dbReference>
<organism evidence="1">
    <name type="scientific">bioreactor metagenome</name>
    <dbReference type="NCBI Taxonomy" id="1076179"/>
    <lineage>
        <taxon>unclassified sequences</taxon>
        <taxon>metagenomes</taxon>
        <taxon>ecological metagenomes</taxon>
    </lineage>
</organism>
<dbReference type="PROSITE" id="PS51257">
    <property type="entry name" value="PROKAR_LIPOPROTEIN"/>
    <property type="match status" value="1"/>
</dbReference>
<proteinExistence type="predicted"/>
<comment type="caution">
    <text evidence="1">The sequence shown here is derived from an EMBL/GenBank/DDBJ whole genome shotgun (WGS) entry which is preliminary data.</text>
</comment>
<dbReference type="Pfam" id="PF14125">
    <property type="entry name" value="DUF4292"/>
    <property type="match status" value="1"/>
</dbReference>